<evidence type="ECO:0000313" key="2">
    <source>
        <dbReference type="Proteomes" id="UP000043316"/>
    </source>
</evidence>
<dbReference type="Pfam" id="PF25855">
    <property type="entry name" value="IpaJ_protease"/>
    <property type="match status" value="1"/>
</dbReference>
<reference evidence="2" key="1">
    <citation type="submission" date="2015-03" db="EMBL/GenBank/DDBJ databases">
        <authorList>
            <consortium name="Pathogen Informatics"/>
        </authorList>
    </citation>
    <scope>NUCLEOTIDE SEQUENCE [LARGE SCALE GENOMIC DNA]</scope>
    <source>
        <strain evidence="2">R148</strain>
    </source>
</reference>
<organism evidence="1 2">
    <name type="scientific">Yersinia intermedia</name>
    <dbReference type="NCBI Taxonomy" id="631"/>
    <lineage>
        <taxon>Bacteria</taxon>
        <taxon>Pseudomonadati</taxon>
        <taxon>Pseudomonadota</taxon>
        <taxon>Gammaproteobacteria</taxon>
        <taxon>Enterobacterales</taxon>
        <taxon>Yersiniaceae</taxon>
        <taxon>Yersinia</taxon>
    </lineage>
</organism>
<evidence type="ECO:0008006" key="3">
    <source>
        <dbReference type="Google" id="ProtNLM"/>
    </source>
</evidence>
<accession>A0A0H5MET7</accession>
<name>A0A0H5MET7_YERIN</name>
<proteinExistence type="predicted"/>
<sequence>MPNLTTSVPLNLLLGQLPDPVGQLTQPLASNECGAYALTAILAAFAAWPESTIITYQGNTDVITQDDDFVTAKDKIYGLTGILNPNGGPNVVAGGYNSPAAMAAVAMDFNRTASVSITTAGLFALGALYPNEQAACEAVVGQQNVHTDANYAAPNEEQAQLICVVSGPQALHILARGSDGLYYDPGTGIRDNDWGDPTLAAFEQASGYEFAGLWLTISE</sequence>
<dbReference type="EMBL" id="CWJI01000006">
    <property type="protein sequence ID" value="CRY55571.1"/>
    <property type="molecule type" value="Genomic_DNA"/>
</dbReference>
<dbReference type="RefSeq" id="WP_019213093.1">
    <property type="nucleotide sequence ID" value="NZ_CWJI01000006.1"/>
</dbReference>
<dbReference type="InterPro" id="IPR058988">
    <property type="entry name" value="IpaJ"/>
</dbReference>
<protein>
    <recommendedName>
        <fullName evidence="3">Peptidase C39-like domain-containing protein</fullName>
    </recommendedName>
</protein>
<gene>
    <name evidence="1" type="ORF">ERS008476_02568</name>
</gene>
<dbReference type="Proteomes" id="UP000043316">
    <property type="component" value="Unassembled WGS sequence"/>
</dbReference>
<dbReference type="AlphaFoldDB" id="A0A0H5MET7"/>
<dbReference type="GeneID" id="61817735"/>
<evidence type="ECO:0000313" key="1">
    <source>
        <dbReference type="EMBL" id="CRY55571.1"/>
    </source>
</evidence>